<protein>
    <submittedName>
        <fullName evidence="2">ROK family transcriptional regulator</fullName>
    </submittedName>
</protein>
<reference evidence="2 3" key="1">
    <citation type="submission" date="2021-04" db="EMBL/GenBank/DDBJ databases">
        <title>Whole genome analysis of root endophytic bacterium Microbacterium paraoxydans ku-mp colonizing RP-bio226 rice variety.</title>
        <authorList>
            <person name="Ulaganathan K."/>
            <person name="Latha B."/>
        </authorList>
    </citation>
    <scope>NUCLEOTIDE SEQUENCE [LARGE SCALE GENOMIC DNA]</scope>
    <source>
        <strain evidence="3">ku-mp</strain>
    </source>
</reference>
<dbReference type="InterPro" id="IPR043129">
    <property type="entry name" value="ATPase_NBD"/>
</dbReference>
<accession>A0ABS5IIW5</accession>
<evidence type="ECO:0000256" key="1">
    <source>
        <dbReference type="ARBA" id="ARBA00006479"/>
    </source>
</evidence>
<organism evidence="2 3">
    <name type="scientific">Microbacterium paraoxydans</name>
    <dbReference type="NCBI Taxonomy" id="199592"/>
    <lineage>
        <taxon>Bacteria</taxon>
        <taxon>Bacillati</taxon>
        <taxon>Actinomycetota</taxon>
        <taxon>Actinomycetes</taxon>
        <taxon>Micrococcales</taxon>
        <taxon>Microbacteriaceae</taxon>
        <taxon>Microbacterium</taxon>
    </lineage>
</organism>
<dbReference type="Pfam" id="PF00480">
    <property type="entry name" value="ROK"/>
    <property type="match status" value="1"/>
</dbReference>
<evidence type="ECO:0000313" key="2">
    <source>
        <dbReference type="EMBL" id="MBS0022891.1"/>
    </source>
</evidence>
<gene>
    <name evidence="2" type="ORF">KE274_02075</name>
</gene>
<sequence length="405" mass="42483">MAPSGKPHADLVFSDQTSRRPLITTSAIGAANRRRVLETLHRLGPSSRAQLARSLGVNRATIATILQPLLDSATLVEGEPVAPSEAGGKPARPLWFRSDGPWLGAVHLSPDFVVAARIAFDGTIHEMHHAAYRRDASTEEITACLHQVTDGCFAGEQLVGIGVAAAGMVDTSTGSVISMHLTPGLNGLPVVALLEKRFGATTLVDHHPRVQALGDRWFGLGREIQDFASVYTGEALGFGIVHGGEVLRGENGAGGESGHTIVQLDGDECRCGRRGCWETVATLGWLRDRAAAAGLPHADTLDSRSLSALAADGSADAAALLDLYARNLAIGIANNEQILAPGHYIMHGDACTGGDALRTALQAWVTRLAPERGQPPTVFFADDPDQITLLGGAGLVLSSVFSTQA</sequence>
<dbReference type="PANTHER" id="PTHR18964:SF169">
    <property type="entry name" value="N-ACETYLMANNOSAMINE KINASE"/>
    <property type="match status" value="1"/>
</dbReference>
<dbReference type="InterPro" id="IPR036390">
    <property type="entry name" value="WH_DNA-bd_sf"/>
</dbReference>
<comment type="caution">
    <text evidence="2">The sequence shown here is derived from an EMBL/GenBank/DDBJ whole genome shotgun (WGS) entry which is preliminary data.</text>
</comment>
<dbReference type="Gene3D" id="3.30.420.40">
    <property type="match status" value="2"/>
</dbReference>
<dbReference type="PANTHER" id="PTHR18964">
    <property type="entry name" value="ROK (REPRESSOR, ORF, KINASE) FAMILY"/>
    <property type="match status" value="1"/>
</dbReference>
<proteinExistence type="inferred from homology"/>
<dbReference type="RefSeq" id="WP_211540722.1">
    <property type="nucleotide sequence ID" value="NZ_JAGTUK010000001.1"/>
</dbReference>
<keyword evidence="3" id="KW-1185">Reference proteome</keyword>
<dbReference type="SUPFAM" id="SSF46785">
    <property type="entry name" value="Winged helix' DNA-binding domain"/>
    <property type="match status" value="1"/>
</dbReference>
<dbReference type="InterPro" id="IPR036388">
    <property type="entry name" value="WH-like_DNA-bd_sf"/>
</dbReference>
<name>A0ABS5IIW5_9MICO</name>
<dbReference type="SUPFAM" id="SSF53067">
    <property type="entry name" value="Actin-like ATPase domain"/>
    <property type="match status" value="1"/>
</dbReference>
<evidence type="ECO:0000313" key="3">
    <source>
        <dbReference type="Proteomes" id="UP000678243"/>
    </source>
</evidence>
<dbReference type="Proteomes" id="UP000678243">
    <property type="component" value="Unassembled WGS sequence"/>
</dbReference>
<dbReference type="EMBL" id="JAGTUK010000001">
    <property type="protein sequence ID" value="MBS0022891.1"/>
    <property type="molecule type" value="Genomic_DNA"/>
</dbReference>
<dbReference type="Gene3D" id="1.10.10.10">
    <property type="entry name" value="Winged helix-like DNA-binding domain superfamily/Winged helix DNA-binding domain"/>
    <property type="match status" value="1"/>
</dbReference>
<dbReference type="InterPro" id="IPR000600">
    <property type="entry name" value="ROK"/>
</dbReference>
<comment type="similarity">
    <text evidence="1">Belongs to the ROK (NagC/XylR) family.</text>
</comment>